<keyword evidence="1 2" id="KW-0175">Coiled coil</keyword>
<dbReference type="SMART" id="SM00015">
    <property type="entry name" value="IQ"/>
    <property type="match status" value="1"/>
</dbReference>
<reference evidence="5 6" key="1">
    <citation type="submission" date="2019-04" db="EMBL/GenBank/DDBJ databases">
        <title>Chromosome genome assembly for Takifugu flavidus.</title>
        <authorList>
            <person name="Xiao S."/>
        </authorList>
    </citation>
    <scope>NUCLEOTIDE SEQUENCE [LARGE SCALE GENOMIC DNA]</scope>
    <source>
        <strain evidence="5">HTHZ2018</strain>
        <tissue evidence="5">Muscle</tissue>
    </source>
</reference>
<keyword evidence="6" id="KW-1185">Reference proteome</keyword>
<dbReference type="EMBL" id="RHFK02000004">
    <property type="protein sequence ID" value="TWW77778.1"/>
    <property type="molecule type" value="Genomic_DNA"/>
</dbReference>
<dbReference type="InterPro" id="IPR002928">
    <property type="entry name" value="Myosin_tail"/>
</dbReference>
<dbReference type="GO" id="GO:0051015">
    <property type="term" value="F:actin filament binding"/>
    <property type="evidence" value="ECO:0007669"/>
    <property type="project" value="TreeGrafter"/>
</dbReference>
<dbReference type="InterPro" id="IPR000048">
    <property type="entry name" value="IQ_motif_EF-hand-BS"/>
</dbReference>
<dbReference type="GO" id="GO:0032982">
    <property type="term" value="C:myosin filament"/>
    <property type="evidence" value="ECO:0007669"/>
    <property type="project" value="TreeGrafter"/>
</dbReference>
<dbReference type="GO" id="GO:0005737">
    <property type="term" value="C:cytoplasm"/>
    <property type="evidence" value="ECO:0007669"/>
    <property type="project" value="TreeGrafter"/>
</dbReference>
<dbReference type="PROSITE" id="PS50096">
    <property type="entry name" value="IQ"/>
    <property type="match status" value="1"/>
</dbReference>
<proteinExistence type="predicted"/>
<dbReference type="FunFam" id="4.10.270.10:FF:000002">
    <property type="entry name" value="unconventional myosin-XVIIIa isoform X1"/>
    <property type="match status" value="1"/>
</dbReference>
<dbReference type="Pfam" id="PF01576">
    <property type="entry name" value="Myosin_tail_1"/>
    <property type="match status" value="1"/>
</dbReference>
<accession>A0A5C6PGK0</accession>
<evidence type="ECO:0000256" key="1">
    <source>
        <dbReference type="ARBA" id="ARBA00023054"/>
    </source>
</evidence>
<evidence type="ECO:0000259" key="4">
    <source>
        <dbReference type="Pfam" id="PF01576"/>
    </source>
</evidence>
<dbReference type="Pfam" id="PF00612">
    <property type="entry name" value="IQ"/>
    <property type="match status" value="1"/>
</dbReference>
<sequence length="695" mass="80699">MTPRHRPPGGEAVEELLESLELEKSSYHMGLSKDCCGSPGEGGEMHLHKEREQIFTIDEVIADVIMGCAAELDDKPLPDPASPRWSRNSPSGSNRQADASVHEIVAAGGGGLGVGAAASAWGRTFLKFSQERWSAFPIFQRNVWVFFRAATLSRLEEQRDVQTRRNITLFQAACRGYLARHAFKKRKIQDLAIRCIQKNIKKNRGVKGWPWWKLFTTVRPLIEEEIQQLKQKLEKVEKERNELRLNSDRLESRITELSSELADERNTGESASQLLETETSERLRLEKDLKELQAKFDSVSKQMESMEMEVMEARLIRASELNGEMEDDDSGGEWRLKYERAIREIEFTKKRLQQESEDKLELEQQNKRQLERRISDLQADNEESQRNVQQLKKKTQRLTAELQDTKLHLEGQQSRNHDLEKKQRRFDSELSAAQEEVQRERTLREKLSREKDMLTGDVFGLRQQLEDKDLEVCSLNLKLDQLEAELQDLNSQESKDEASLAKVRKQMRDLEAKVKDQEEELDEQAGSIQMLEQAKLRLEMEMERLRQTHAKEVESKEEEVEEVRQSCSKKLKQMELQLEEEYEEKQKVAKEKRELESKLLSAEDRVRGGDVETERRLRKDLKRTKALLVDAQIMLDHIKNNAPSKREIAQLKNQLEESEFTCAAAVKSRKSMEVEIEDLHVQMEDISKAKQAQHK</sequence>
<dbReference type="PANTHER" id="PTHR45615:SF13">
    <property type="entry name" value="UNCONVENTIONAL MYOSIN-XVIIIA"/>
    <property type="match status" value="1"/>
</dbReference>
<feature type="region of interest" description="Disordered" evidence="3">
    <location>
        <begin position="73"/>
        <end position="98"/>
    </location>
</feature>
<evidence type="ECO:0000256" key="2">
    <source>
        <dbReference type="SAM" id="Coils"/>
    </source>
</evidence>
<evidence type="ECO:0000313" key="5">
    <source>
        <dbReference type="EMBL" id="TWW77778.1"/>
    </source>
</evidence>
<dbReference type="SUPFAM" id="SSF52540">
    <property type="entry name" value="P-loop containing nucleoside triphosphate hydrolases"/>
    <property type="match status" value="1"/>
</dbReference>
<dbReference type="AlphaFoldDB" id="A0A5C6PGK0"/>
<gene>
    <name evidence="5" type="ORF">D4764_12G0011680</name>
</gene>
<dbReference type="SUPFAM" id="SSF90257">
    <property type="entry name" value="Myosin rod fragments"/>
    <property type="match status" value="1"/>
</dbReference>
<dbReference type="InterPro" id="IPR027417">
    <property type="entry name" value="P-loop_NTPase"/>
</dbReference>
<evidence type="ECO:0000256" key="3">
    <source>
        <dbReference type="SAM" id="MobiDB-lite"/>
    </source>
</evidence>
<comment type="caution">
    <text evidence="5">The sequence shown here is derived from an EMBL/GenBank/DDBJ whole genome shotgun (WGS) entry which is preliminary data.</text>
</comment>
<dbReference type="Gene3D" id="4.10.270.10">
    <property type="entry name" value="Myosin, subunit A"/>
    <property type="match status" value="1"/>
</dbReference>
<dbReference type="PANTHER" id="PTHR45615">
    <property type="entry name" value="MYOSIN HEAVY CHAIN, NON-MUSCLE"/>
    <property type="match status" value="1"/>
</dbReference>
<dbReference type="GO" id="GO:0016460">
    <property type="term" value="C:myosin II complex"/>
    <property type="evidence" value="ECO:0007669"/>
    <property type="project" value="TreeGrafter"/>
</dbReference>
<feature type="compositionally biased region" description="Polar residues" evidence="3">
    <location>
        <begin position="85"/>
        <end position="97"/>
    </location>
</feature>
<protein>
    <submittedName>
        <fullName evidence="5">Unconventional myosin-XVIIIa</fullName>
    </submittedName>
</protein>
<feature type="region of interest" description="Disordered" evidence="3">
    <location>
        <begin position="408"/>
        <end position="434"/>
    </location>
</feature>
<feature type="compositionally biased region" description="Basic and acidic residues" evidence="3">
    <location>
        <begin position="408"/>
        <end position="428"/>
    </location>
</feature>
<evidence type="ECO:0000313" key="6">
    <source>
        <dbReference type="Proteomes" id="UP000324091"/>
    </source>
</evidence>
<feature type="coiled-coil region" evidence="2">
    <location>
        <begin position="219"/>
        <end position="309"/>
    </location>
</feature>
<organism evidence="5 6">
    <name type="scientific">Takifugu flavidus</name>
    <name type="common">sansaifugu</name>
    <dbReference type="NCBI Taxonomy" id="433684"/>
    <lineage>
        <taxon>Eukaryota</taxon>
        <taxon>Metazoa</taxon>
        <taxon>Chordata</taxon>
        <taxon>Craniata</taxon>
        <taxon>Vertebrata</taxon>
        <taxon>Euteleostomi</taxon>
        <taxon>Actinopterygii</taxon>
        <taxon>Neopterygii</taxon>
        <taxon>Teleostei</taxon>
        <taxon>Neoteleostei</taxon>
        <taxon>Acanthomorphata</taxon>
        <taxon>Eupercaria</taxon>
        <taxon>Tetraodontiformes</taxon>
        <taxon>Tetradontoidea</taxon>
        <taxon>Tetraodontidae</taxon>
        <taxon>Takifugu</taxon>
    </lineage>
</organism>
<name>A0A5C6PGK0_9TELE</name>
<dbReference type="GO" id="GO:0031032">
    <property type="term" value="P:actomyosin structure organization"/>
    <property type="evidence" value="ECO:0007669"/>
    <property type="project" value="TreeGrafter"/>
</dbReference>
<dbReference type="Proteomes" id="UP000324091">
    <property type="component" value="Chromosome 12"/>
</dbReference>
<feature type="domain" description="Myosin tail" evidence="4">
    <location>
        <begin position="223"/>
        <end position="639"/>
    </location>
</feature>